<feature type="compositionally biased region" description="Acidic residues" evidence="1">
    <location>
        <begin position="110"/>
        <end position="123"/>
    </location>
</feature>
<name>X8JUT1_9AGAM</name>
<dbReference type="Proteomes" id="UP000030108">
    <property type="component" value="Unassembled WGS sequence"/>
</dbReference>
<organism evidence="2 3">
    <name type="scientific">Rhizoctonia solani AG-3 Rhs1AP</name>
    <dbReference type="NCBI Taxonomy" id="1086054"/>
    <lineage>
        <taxon>Eukaryota</taxon>
        <taxon>Fungi</taxon>
        <taxon>Dikarya</taxon>
        <taxon>Basidiomycota</taxon>
        <taxon>Agaricomycotina</taxon>
        <taxon>Agaricomycetes</taxon>
        <taxon>Cantharellales</taxon>
        <taxon>Ceratobasidiaceae</taxon>
        <taxon>Rhizoctonia</taxon>
    </lineage>
</organism>
<dbReference type="AlphaFoldDB" id="X8JUT1"/>
<feature type="region of interest" description="Disordered" evidence="1">
    <location>
        <begin position="75"/>
        <end position="127"/>
    </location>
</feature>
<sequence length="400" mass="45073">MPRHHGIHHFKKGASKLSCSTGREAKEMMKVFLPVAADGGPRVAAATRALLKFMYLAHSSTLTGADCDLDESWDDYGNGEVADEMEGKASNEEEMEDLETASNDYLGSDGFEEEETEDEDDGNSNDLASGFIAERLVQTERGVTGKSQGSTANQPEPMLYYLNPTVVTAATRKPPVTLQYLIATHSATNIGRDISLFLKKLHPTIPLITLLPNTELRIWTIACLFHAPLPFKPLDPPKVDHVQARPATINNIQQIRRVEQYDTVLVLAYPNKTGIHRYHAARVHAIFELLNRFEHLFTHKLVYVEWFNPFSPTPIKYLEAYTTTKSFDQARRAQTAVVPLSTVQLTCHLGPQFNTIDKEVQLTPYTDTFAVCRSFILNQFSSYYCFDLLEHWITFTSLLE</sequence>
<evidence type="ECO:0000313" key="3">
    <source>
        <dbReference type="Proteomes" id="UP000030108"/>
    </source>
</evidence>
<dbReference type="OrthoDB" id="2418900at2759"/>
<comment type="caution">
    <text evidence="2">The sequence shown here is derived from an EMBL/GenBank/DDBJ whole genome shotgun (WGS) entry which is preliminary data.</text>
</comment>
<reference evidence="3" key="1">
    <citation type="journal article" date="2014" name="Genome Announc.">
        <title>Draft genome sequence of the plant-pathogenic soil fungus Rhizoctonia solani anastomosis group 3 strain Rhs1AP.</title>
        <authorList>
            <person name="Cubeta M.A."/>
            <person name="Thomas E."/>
            <person name="Dean R.A."/>
            <person name="Jabaji S."/>
            <person name="Neate S.M."/>
            <person name="Tavantzis S."/>
            <person name="Toda T."/>
            <person name="Vilgalys R."/>
            <person name="Bharathan N."/>
            <person name="Fedorova-Abrams N."/>
            <person name="Pakala S.B."/>
            <person name="Pakala S.M."/>
            <person name="Zafar N."/>
            <person name="Joardar V."/>
            <person name="Losada L."/>
            <person name="Nierman W.C."/>
        </authorList>
    </citation>
    <scope>NUCLEOTIDE SEQUENCE [LARGE SCALE GENOMIC DNA]</scope>
    <source>
        <strain evidence="3">AG-3</strain>
    </source>
</reference>
<dbReference type="EMBL" id="JATN01000274">
    <property type="protein sequence ID" value="EUC67537.1"/>
    <property type="molecule type" value="Genomic_DNA"/>
</dbReference>
<evidence type="ECO:0000313" key="2">
    <source>
        <dbReference type="EMBL" id="EUC67537.1"/>
    </source>
</evidence>
<feature type="non-terminal residue" evidence="2">
    <location>
        <position position="400"/>
    </location>
</feature>
<evidence type="ECO:0000256" key="1">
    <source>
        <dbReference type="SAM" id="MobiDB-lite"/>
    </source>
</evidence>
<accession>X8JUT1</accession>
<protein>
    <submittedName>
        <fullName evidence="2">Uncharacterized protein</fullName>
    </submittedName>
</protein>
<gene>
    <name evidence="2" type="ORF">RSOL_557450</name>
</gene>
<proteinExistence type="predicted"/>